<evidence type="ECO:0000256" key="2">
    <source>
        <dbReference type="ARBA" id="ARBA00022578"/>
    </source>
</evidence>
<name>A0ABX7BI03_9PROT</name>
<comment type="similarity">
    <text evidence="1">Belongs to the transposase 7 family.</text>
</comment>
<feature type="domain" description="Tn3 transposase DDE" evidence="5">
    <location>
        <begin position="588"/>
        <end position="976"/>
    </location>
</feature>
<dbReference type="InterPro" id="IPR047653">
    <property type="entry name" value="Tn3-like_transpos"/>
</dbReference>
<dbReference type="InterPro" id="IPR002513">
    <property type="entry name" value="Tn3_Tnp_DDE_dom"/>
</dbReference>
<evidence type="ECO:0000259" key="5">
    <source>
        <dbReference type="Pfam" id="PF01526"/>
    </source>
</evidence>
<evidence type="ECO:0000313" key="7">
    <source>
        <dbReference type="EMBL" id="QQP94000.1"/>
    </source>
</evidence>
<evidence type="ECO:0000259" key="6">
    <source>
        <dbReference type="Pfam" id="PF13700"/>
    </source>
</evidence>
<organism evidence="7 8">
    <name type="scientific">Skermanella cutis</name>
    <dbReference type="NCBI Taxonomy" id="2775420"/>
    <lineage>
        <taxon>Bacteria</taxon>
        <taxon>Pseudomonadati</taxon>
        <taxon>Pseudomonadota</taxon>
        <taxon>Alphaproteobacteria</taxon>
        <taxon>Rhodospirillales</taxon>
        <taxon>Azospirillaceae</taxon>
        <taxon>Skermanella</taxon>
    </lineage>
</organism>
<dbReference type="Pfam" id="PF01526">
    <property type="entry name" value="DDE_Tnp_Tn3"/>
    <property type="match status" value="1"/>
</dbReference>
<dbReference type="RefSeq" id="WP_201083872.1">
    <property type="nucleotide sequence ID" value="NZ_CP067424.1"/>
</dbReference>
<keyword evidence="3" id="KW-0238">DNA-binding</keyword>
<sequence>MATRFLSDEQRQRYGRYAGEPNEEQLARHFHLDAADREVIALLRGAHNRIGFAAQLGTVRFLGVFLDDLGQVPRGVIADIAQQLGERSDVDLASYGDRRQRWRHVAVIRERYSFRDFAEDGATRFRLARWLYTLAWTGDDRPSLLFDRATSWLAANKILLPGATTLERFVARICHRAQRRLWRVLASSLNDGQRARIQGLLEPGGQTLSTLDDLRKAPARRMPTEFIRHLERIDAVRSLGLVPRPPGTIPAAAVQRLARFARAARPSAVLALPEPRRTATLAALFSTLEAAALDDAVELFEALVTDVVSEADTAHRKARLRTLRDLDAAALRLRDVVRLAIGGEELPLDQWREALFTTISETDITAAMALVETLACPPDTPRYAELRARWRRVHRLFSGFLLRVTIGAAPGGQPVREALDYLRGLKTWTGAGMTGAPTGVIGSAWKRHVLDDGGQVINGKAYVFAVLEAFRRALKRRDVFIMPGLRFADPRRGLLVGEAWESARLTVCRSLGRSADAEAELAGLGQRLDRAWRQVASGIAGNAALRIETRDGKDELVVRPLDKLDRSPSLVALQSAVQGRLPNVDLPDILLEIAARTGFAEAFTHVSERKARVEAFLMSLCAVLVAEACNIGFEPMVRSDQPALGRARLSWVQQNFIRAETIAANRRLVAAQNALPIARIWGAGEVASADGIRFVAPGHAVHAGPNPKYFGAGRGITYYNLVSDQFTGLNAVVVPGTLRDSLLILGLLLDQETELEPAEIMTDTAAYADSVFGLFWLLGYQFSPRLADIGGARLWRIDRDADYGPLDDLPRHRIDTGLIERHWDDLLRLAGSLRLGYVQAGSVMRMLQVKDRPTGLARALAELGRIVKTLHVLGYVHDEEKRRRILTQLNRHEFRHRLARRVCHGERGEIRRPYRQGQEEQLGALGLVLNVIALWNATYIQAALDQLATEGWTIDPADVARISPLAFKHINFLGRYAFELPKAVAEGALRPLRKPSSG</sequence>
<dbReference type="InterPro" id="IPR025296">
    <property type="entry name" value="DUF4158"/>
</dbReference>
<accession>A0ABX7BI03</accession>
<protein>
    <submittedName>
        <fullName evidence="7">Tn3 family transposase</fullName>
    </submittedName>
</protein>
<dbReference type="Pfam" id="PF13700">
    <property type="entry name" value="DUF4158"/>
    <property type="match status" value="1"/>
</dbReference>
<geneLocation type="plasmid" evidence="7 8">
    <name>pTT6-4</name>
</geneLocation>
<proteinExistence type="inferred from homology"/>
<evidence type="ECO:0000256" key="4">
    <source>
        <dbReference type="ARBA" id="ARBA00023172"/>
    </source>
</evidence>
<dbReference type="EMBL" id="CP067424">
    <property type="protein sequence ID" value="QQP94000.1"/>
    <property type="molecule type" value="Genomic_DNA"/>
</dbReference>
<evidence type="ECO:0000256" key="1">
    <source>
        <dbReference type="ARBA" id="ARBA00009402"/>
    </source>
</evidence>
<feature type="domain" description="DUF4158" evidence="6">
    <location>
        <begin position="5"/>
        <end position="172"/>
    </location>
</feature>
<dbReference type="NCBIfam" id="NF033527">
    <property type="entry name" value="transpos_Tn3"/>
    <property type="match status" value="1"/>
</dbReference>
<keyword evidence="4" id="KW-0233">DNA recombination</keyword>
<dbReference type="Proteomes" id="UP000595197">
    <property type="component" value="Plasmid pTT6-4"/>
</dbReference>
<evidence type="ECO:0000313" key="8">
    <source>
        <dbReference type="Proteomes" id="UP000595197"/>
    </source>
</evidence>
<keyword evidence="8" id="KW-1185">Reference proteome</keyword>
<keyword evidence="2" id="KW-0815">Transposition</keyword>
<keyword evidence="7" id="KW-0614">Plasmid</keyword>
<gene>
    <name evidence="7" type="ORF">IGS68_34720</name>
</gene>
<reference evidence="7" key="1">
    <citation type="submission" date="2021-02" db="EMBL/GenBank/DDBJ databases">
        <title>Skermanella TT6 skin isolate.</title>
        <authorList>
            <person name="Lee K."/>
            <person name="Ganzorig M."/>
        </authorList>
    </citation>
    <scope>NUCLEOTIDE SEQUENCE</scope>
    <source>
        <strain evidence="7">TT6</strain>
    </source>
</reference>
<evidence type="ECO:0000256" key="3">
    <source>
        <dbReference type="ARBA" id="ARBA00023125"/>
    </source>
</evidence>